<dbReference type="Proteomes" id="UP001497512">
    <property type="component" value="Chromosome 15"/>
</dbReference>
<dbReference type="PANTHER" id="PTHR34559">
    <property type="entry name" value="CYTOCHROME B-C1 COMPLEX SUBUNIT 8"/>
    <property type="match status" value="1"/>
</dbReference>
<evidence type="ECO:0000256" key="8">
    <source>
        <dbReference type="ARBA" id="ARBA00022989"/>
    </source>
</evidence>
<sequence>MGKVPVRLREVAYSLSPNHQYIMRGLFKDWGYKLNKKFHENWVSALTLITPVAGTYWFAENYREKEKLHHRY</sequence>
<keyword evidence="13" id="KW-1185">Reference proteome</keyword>
<dbReference type="Gene3D" id="1.20.5.210">
    <property type="entry name" value="Cytochrome b-c1 complex subunit 8"/>
    <property type="match status" value="1"/>
</dbReference>
<keyword evidence="9" id="KW-0496">Mitochondrion</keyword>
<keyword evidence="4" id="KW-0679">Respiratory chain</keyword>
<reference evidence="12" key="1">
    <citation type="submission" date="2024-02" db="EMBL/GenBank/DDBJ databases">
        <authorList>
            <consortium name="ELIXIR-Norway"/>
            <consortium name="Elixir Norway"/>
        </authorList>
    </citation>
    <scope>NUCLEOTIDE SEQUENCE</scope>
</reference>
<feature type="transmembrane region" description="Helical" evidence="11">
    <location>
        <begin position="42"/>
        <end position="59"/>
    </location>
</feature>
<proteinExistence type="inferred from homology"/>
<evidence type="ECO:0000256" key="1">
    <source>
        <dbReference type="ARBA" id="ARBA00004434"/>
    </source>
</evidence>
<evidence type="ECO:0000313" key="13">
    <source>
        <dbReference type="Proteomes" id="UP001497512"/>
    </source>
</evidence>
<comment type="similarity">
    <text evidence="2">Belongs to the UQCRQ/QCR8 family.</text>
</comment>
<keyword evidence="6" id="KW-0999">Mitochondrion inner membrane</keyword>
<evidence type="ECO:0000256" key="9">
    <source>
        <dbReference type="ARBA" id="ARBA00023128"/>
    </source>
</evidence>
<keyword evidence="3" id="KW-0813">Transport</keyword>
<accession>A0ABP0TXX9</accession>
<evidence type="ECO:0000256" key="5">
    <source>
        <dbReference type="ARBA" id="ARBA00022692"/>
    </source>
</evidence>
<dbReference type="PANTHER" id="PTHR34559:SF1">
    <property type="entry name" value="OS06G0175900 PROTEIN"/>
    <property type="match status" value="1"/>
</dbReference>
<dbReference type="EMBL" id="OZ019907">
    <property type="protein sequence ID" value="CAK9205256.1"/>
    <property type="molecule type" value="Genomic_DNA"/>
</dbReference>
<keyword evidence="10 11" id="KW-0472">Membrane</keyword>
<evidence type="ECO:0000313" key="12">
    <source>
        <dbReference type="EMBL" id="CAK9205256.1"/>
    </source>
</evidence>
<dbReference type="Pfam" id="PF10890">
    <property type="entry name" value="Cyt_b-c1_8"/>
    <property type="match status" value="1"/>
</dbReference>
<comment type="subcellular location">
    <subcellularLocation>
        <location evidence="1">Mitochondrion inner membrane</location>
        <topology evidence="1">Single-pass membrane protein</topology>
    </subcellularLocation>
</comment>
<dbReference type="InterPro" id="IPR036642">
    <property type="entry name" value="Cyt_bc1_su8_sf"/>
</dbReference>
<organism evidence="12 13">
    <name type="scientific">Sphagnum troendelagicum</name>
    <dbReference type="NCBI Taxonomy" id="128251"/>
    <lineage>
        <taxon>Eukaryota</taxon>
        <taxon>Viridiplantae</taxon>
        <taxon>Streptophyta</taxon>
        <taxon>Embryophyta</taxon>
        <taxon>Bryophyta</taxon>
        <taxon>Sphagnophytina</taxon>
        <taxon>Sphagnopsida</taxon>
        <taxon>Sphagnales</taxon>
        <taxon>Sphagnaceae</taxon>
        <taxon>Sphagnum</taxon>
    </lineage>
</organism>
<keyword evidence="8 11" id="KW-1133">Transmembrane helix</keyword>
<evidence type="ECO:0000256" key="4">
    <source>
        <dbReference type="ARBA" id="ARBA00022660"/>
    </source>
</evidence>
<evidence type="ECO:0000256" key="2">
    <source>
        <dbReference type="ARBA" id="ARBA00007668"/>
    </source>
</evidence>
<evidence type="ECO:0000256" key="10">
    <source>
        <dbReference type="ARBA" id="ARBA00023136"/>
    </source>
</evidence>
<evidence type="ECO:0000256" key="11">
    <source>
        <dbReference type="SAM" id="Phobius"/>
    </source>
</evidence>
<name>A0ABP0TXX9_9BRYO</name>
<dbReference type="InterPro" id="IPR020101">
    <property type="entry name" value="Cyt_b-c1_8-plants"/>
</dbReference>
<protein>
    <recommendedName>
        <fullName evidence="14">Cytochrome b-c1 complex subunit 8</fullName>
    </recommendedName>
</protein>
<evidence type="ECO:0008006" key="14">
    <source>
        <dbReference type="Google" id="ProtNLM"/>
    </source>
</evidence>
<keyword evidence="5 11" id="KW-0812">Transmembrane</keyword>
<evidence type="ECO:0000256" key="3">
    <source>
        <dbReference type="ARBA" id="ARBA00022448"/>
    </source>
</evidence>
<keyword evidence="7" id="KW-0249">Electron transport</keyword>
<evidence type="ECO:0000256" key="7">
    <source>
        <dbReference type="ARBA" id="ARBA00022982"/>
    </source>
</evidence>
<gene>
    <name evidence="12" type="ORF">CSSPTR1EN2_LOCUS7757</name>
</gene>
<evidence type="ECO:0000256" key="6">
    <source>
        <dbReference type="ARBA" id="ARBA00022792"/>
    </source>
</evidence>